<dbReference type="GO" id="GO:0004866">
    <property type="term" value="F:endopeptidase inhibitor activity"/>
    <property type="evidence" value="ECO:0007669"/>
    <property type="project" value="InterPro"/>
</dbReference>
<dbReference type="InterPro" id="IPR011065">
    <property type="entry name" value="Kunitz_inhibitor_STI-like_sf"/>
</dbReference>
<keyword evidence="2" id="KW-0614">Plasmid</keyword>
<gene>
    <name evidence="2" type="ORF">BT246_70040</name>
</gene>
<geneLocation type="plasmid" evidence="2 3">
    <name>p109822</name>
</geneLocation>
<reference evidence="2 3" key="1">
    <citation type="submission" date="2016-04" db="EMBL/GenBank/DDBJ databases">
        <title>High quality genome of the nematocidal Bacillus thuringiensis MYBT18246.</title>
        <authorList>
            <person name="Hollensteiner J."/>
            <person name="Poehlein A."/>
            <person name="Sproeer C."/>
            <person name="Bunk B."/>
            <person name="Rosenstiel P."/>
            <person name="Schulenburg H."/>
            <person name="Liesegang H."/>
        </authorList>
    </citation>
    <scope>NUCLEOTIDE SEQUENCE [LARGE SCALE GENOMIC DNA]</scope>
    <source>
        <strain evidence="2 3">MYBT18246</strain>
        <plasmid evidence="2 3">p109822</plasmid>
    </source>
</reference>
<accession>A0A9W3SIQ4</accession>
<dbReference type="Proteomes" id="UP000092743">
    <property type="component" value="Plasmid p109822"/>
</dbReference>
<dbReference type="Pfam" id="PF00197">
    <property type="entry name" value="Kunitz_legume"/>
    <property type="match status" value="1"/>
</dbReference>
<name>A0A9W3SIQ4_BACTU</name>
<dbReference type="AlphaFoldDB" id="A0A9W3SIQ4"/>
<dbReference type="InterPro" id="IPR002160">
    <property type="entry name" value="Prot_inh_Kunz-lg"/>
</dbReference>
<feature type="chain" id="PRO_5040757141" evidence="1">
    <location>
        <begin position="25"/>
        <end position="206"/>
    </location>
</feature>
<dbReference type="RefSeq" id="WP_065486983.1">
    <property type="nucleotide sequence ID" value="NZ_CP015355.1"/>
</dbReference>
<proteinExistence type="predicted"/>
<dbReference type="Gene3D" id="2.80.10.50">
    <property type="match status" value="1"/>
</dbReference>
<evidence type="ECO:0000256" key="1">
    <source>
        <dbReference type="SAM" id="SignalP"/>
    </source>
</evidence>
<dbReference type="SUPFAM" id="SSF50386">
    <property type="entry name" value="STI-like"/>
    <property type="match status" value="1"/>
</dbReference>
<protein>
    <submittedName>
        <fullName evidence="2">Uncharacterized protein</fullName>
    </submittedName>
</protein>
<evidence type="ECO:0000313" key="2">
    <source>
        <dbReference type="EMBL" id="ANS52295.1"/>
    </source>
</evidence>
<feature type="signal peptide" evidence="1">
    <location>
        <begin position="1"/>
        <end position="24"/>
    </location>
</feature>
<organism evidence="2 3">
    <name type="scientific">Bacillus thuringiensis</name>
    <dbReference type="NCBI Taxonomy" id="1428"/>
    <lineage>
        <taxon>Bacteria</taxon>
        <taxon>Bacillati</taxon>
        <taxon>Bacillota</taxon>
        <taxon>Bacilli</taxon>
        <taxon>Bacillales</taxon>
        <taxon>Bacillaceae</taxon>
        <taxon>Bacillus</taxon>
        <taxon>Bacillus cereus group</taxon>
    </lineage>
</organism>
<evidence type="ECO:0000313" key="3">
    <source>
        <dbReference type="Proteomes" id="UP000092743"/>
    </source>
</evidence>
<keyword evidence="1" id="KW-0732">Signal</keyword>
<dbReference type="EMBL" id="CP015355">
    <property type="protein sequence ID" value="ANS52295.1"/>
    <property type="molecule type" value="Genomic_DNA"/>
</dbReference>
<sequence>MKKKITSVLALAMVVASLPVTAFAADNSNPVAKNGEPLKYNTPYYVKDKNLPHKGGVTFEPWVLDNFVRFADSPTDNGTSIIFENKDNTEGVIQSGDEIRVKSTKVDSTSQYWTIDTLLNSVYLNYDTTTDFKIYGSSKDNSIGIGIPVAYANPNMGDVLLGGVPVKAFKGYYGEDTEKAWMKCDVSVYKELKDIKTPFEIIEISE</sequence>